<keyword evidence="4" id="KW-1185">Reference proteome</keyword>
<feature type="signal peptide" evidence="2">
    <location>
        <begin position="1"/>
        <end position="21"/>
    </location>
</feature>
<dbReference type="AlphaFoldDB" id="A0A662ZCW1"/>
<feature type="region of interest" description="Disordered" evidence="1">
    <location>
        <begin position="36"/>
        <end position="165"/>
    </location>
</feature>
<gene>
    <name evidence="3" type="ORF">SAMN04487865_10913</name>
</gene>
<evidence type="ECO:0000313" key="3">
    <source>
        <dbReference type="EMBL" id="SFK49789.1"/>
    </source>
</evidence>
<proteinExistence type="predicted"/>
<feature type="compositionally biased region" description="Polar residues" evidence="1">
    <location>
        <begin position="36"/>
        <end position="51"/>
    </location>
</feature>
<name>A0A662ZCW1_9GAMM</name>
<dbReference type="OrthoDB" id="7063413at2"/>
<dbReference type="Proteomes" id="UP000243374">
    <property type="component" value="Unassembled WGS sequence"/>
</dbReference>
<dbReference type="RefSeq" id="WP_074841806.1">
    <property type="nucleotide sequence ID" value="NZ_CP047056.1"/>
</dbReference>
<feature type="chain" id="PRO_5024820990" evidence="2">
    <location>
        <begin position="22"/>
        <end position="165"/>
    </location>
</feature>
<feature type="compositionally biased region" description="Basic and acidic residues" evidence="1">
    <location>
        <begin position="55"/>
        <end position="135"/>
    </location>
</feature>
<reference evidence="3 4" key="1">
    <citation type="submission" date="2016-10" db="EMBL/GenBank/DDBJ databases">
        <authorList>
            <person name="Varghese N."/>
            <person name="Submissions S."/>
        </authorList>
    </citation>
    <scope>NUCLEOTIDE SEQUENCE [LARGE SCALE GENOMIC DNA]</scope>
    <source>
        <strain evidence="3 4">22B</strain>
    </source>
</reference>
<protein>
    <submittedName>
        <fullName evidence="3">Uncharacterized protein</fullName>
    </submittedName>
</protein>
<keyword evidence="2" id="KW-0732">Signal</keyword>
<accession>A0A662ZCW1</accession>
<dbReference type="EMBL" id="FOSF01000091">
    <property type="protein sequence ID" value="SFK49789.1"/>
    <property type="molecule type" value="Genomic_DNA"/>
</dbReference>
<evidence type="ECO:0000256" key="2">
    <source>
        <dbReference type="SAM" id="SignalP"/>
    </source>
</evidence>
<sequence>MKFKTVLVLAALSAAINLANAADDTSLDVTYSTGDTSISVSKNTGTTTSSAPLPPHHEPGHDFDKHHPDFAHEPPHDGKGPHHPDGKEPHHFDGKAPAHPDGKGPDFHAKDGKHGNPDLKDNHHEKDLHKNDVAHNGKASPQKQIEGKHEAIKASSQYKDLNRKG</sequence>
<evidence type="ECO:0000313" key="4">
    <source>
        <dbReference type="Proteomes" id="UP000243374"/>
    </source>
</evidence>
<evidence type="ECO:0000256" key="1">
    <source>
        <dbReference type="SAM" id="MobiDB-lite"/>
    </source>
</evidence>
<organism evidence="3 4">
    <name type="scientific">Succinivibrio dextrinosolvens</name>
    <dbReference type="NCBI Taxonomy" id="83771"/>
    <lineage>
        <taxon>Bacteria</taxon>
        <taxon>Pseudomonadati</taxon>
        <taxon>Pseudomonadota</taxon>
        <taxon>Gammaproteobacteria</taxon>
        <taxon>Aeromonadales</taxon>
        <taxon>Succinivibrionaceae</taxon>
        <taxon>Succinivibrio</taxon>
    </lineage>
</organism>